<reference evidence="7" key="2">
    <citation type="submission" date="2025-08" db="UniProtKB">
        <authorList>
            <consortium name="Ensembl"/>
        </authorList>
    </citation>
    <scope>IDENTIFICATION</scope>
</reference>
<dbReference type="eggNOG" id="KOG3656">
    <property type="taxonomic scope" value="Eukaryota"/>
</dbReference>
<evidence type="ECO:0000313" key="7">
    <source>
        <dbReference type="Ensembl" id="ENSLACP00000019840.1"/>
    </source>
</evidence>
<dbReference type="EMBL" id="AFYH01032353">
    <property type="status" value="NOT_ANNOTATED_CDS"/>
    <property type="molecule type" value="Genomic_DNA"/>
</dbReference>
<feature type="transmembrane region" description="Helical" evidence="5">
    <location>
        <begin position="21"/>
        <end position="44"/>
    </location>
</feature>
<feature type="transmembrane region" description="Helical" evidence="5">
    <location>
        <begin position="156"/>
        <end position="179"/>
    </location>
</feature>
<keyword evidence="3 5" id="KW-1133">Transmembrane helix</keyword>
<sequence length="279" mass="31526">VVPLILLAIFSNRSIRQETRYLLLGNAMLCDILYLMLYTSMIIINTVDLIISKLACLLMFFLLGVAYCGGIFTTAAKLVDVYLAVLWPLHYASLLPPSRAKKLVLSTWIISCLLPSCFFAVFWLNQEPMMCPVEACSVPMIIALALSGRAPAKLSYLLFMVTLLVCLFLVLCGYIMIYLKTRESGIWNGFSSRASGTFLMHYILLFFYFCPILVMVVETLLILYRVTGLQTGLWVTLTICNVLMVLPKALSPYMYGLRYRELSRILQAFLKLKPLNSVS</sequence>
<keyword evidence="8" id="KW-1185">Reference proteome</keyword>
<keyword evidence="2 5" id="KW-0812">Transmembrane</keyword>
<evidence type="ECO:0000313" key="8">
    <source>
        <dbReference type="Proteomes" id="UP000008672"/>
    </source>
</evidence>
<comment type="subcellular location">
    <subcellularLocation>
        <location evidence="1">Membrane</location>
    </subcellularLocation>
</comment>
<dbReference type="GO" id="GO:0004930">
    <property type="term" value="F:G protein-coupled receptor activity"/>
    <property type="evidence" value="ECO:0007669"/>
    <property type="project" value="InterPro"/>
</dbReference>
<dbReference type="OMA" id="MHNTVLF"/>
<dbReference type="Ensembl" id="ENSLACT00000019978.1">
    <property type="protein sequence ID" value="ENSLACP00000019840.1"/>
    <property type="gene ID" value="ENSLACG00000017445.1"/>
</dbReference>
<protein>
    <recommendedName>
        <fullName evidence="6">G-protein coupled receptors family 1 profile domain-containing protein</fullName>
    </recommendedName>
</protein>
<accession>H3BD69</accession>
<evidence type="ECO:0000256" key="2">
    <source>
        <dbReference type="ARBA" id="ARBA00022692"/>
    </source>
</evidence>
<feature type="transmembrane region" description="Helical" evidence="5">
    <location>
        <begin position="50"/>
        <end position="72"/>
    </location>
</feature>
<dbReference type="GO" id="GO:0004984">
    <property type="term" value="F:olfactory receptor activity"/>
    <property type="evidence" value="ECO:0007669"/>
    <property type="project" value="TreeGrafter"/>
</dbReference>
<evidence type="ECO:0000256" key="3">
    <source>
        <dbReference type="ARBA" id="ARBA00022989"/>
    </source>
</evidence>
<dbReference type="PANTHER" id="PTHR26451:SF928">
    <property type="entry name" value="G-PROTEIN COUPLED RECEPTOR 148-RELATED"/>
    <property type="match status" value="1"/>
</dbReference>
<dbReference type="Gene3D" id="1.20.1070.10">
    <property type="entry name" value="Rhodopsin 7-helix transmembrane proteins"/>
    <property type="match status" value="1"/>
</dbReference>
<reference evidence="7" key="3">
    <citation type="submission" date="2025-09" db="UniProtKB">
        <authorList>
            <consortium name="Ensembl"/>
        </authorList>
    </citation>
    <scope>IDENTIFICATION</scope>
</reference>
<dbReference type="GO" id="GO:0016020">
    <property type="term" value="C:membrane"/>
    <property type="evidence" value="ECO:0007669"/>
    <property type="project" value="UniProtKB-SubCell"/>
</dbReference>
<proteinExistence type="predicted"/>
<evidence type="ECO:0000259" key="6">
    <source>
        <dbReference type="PROSITE" id="PS50262"/>
    </source>
</evidence>
<organism evidence="7 8">
    <name type="scientific">Latimeria chalumnae</name>
    <name type="common">Coelacanth</name>
    <dbReference type="NCBI Taxonomy" id="7897"/>
    <lineage>
        <taxon>Eukaryota</taxon>
        <taxon>Metazoa</taxon>
        <taxon>Chordata</taxon>
        <taxon>Craniata</taxon>
        <taxon>Vertebrata</taxon>
        <taxon>Euteleostomi</taxon>
        <taxon>Coelacanthiformes</taxon>
        <taxon>Coelacanthidae</taxon>
        <taxon>Latimeria</taxon>
    </lineage>
</organism>
<dbReference type="AlphaFoldDB" id="H3BD69"/>
<feature type="transmembrane region" description="Helical" evidence="5">
    <location>
        <begin position="232"/>
        <end position="250"/>
    </location>
</feature>
<feature type="transmembrane region" description="Helical" evidence="5">
    <location>
        <begin position="103"/>
        <end position="124"/>
    </location>
</feature>
<dbReference type="SUPFAM" id="SSF81321">
    <property type="entry name" value="Family A G protein-coupled receptor-like"/>
    <property type="match status" value="1"/>
</dbReference>
<dbReference type="Pfam" id="PF00001">
    <property type="entry name" value="7tm_1"/>
    <property type="match status" value="1"/>
</dbReference>
<dbReference type="PANTHER" id="PTHR26451">
    <property type="entry name" value="G_PROTEIN_RECEP_F1_2 DOMAIN-CONTAINING PROTEIN"/>
    <property type="match status" value="1"/>
</dbReference>
<evidence type="ECO:0000256" key="4">
    <source>
        <dbReference type="ARBA" id="ARBA00023136"/>
    </source>
</evidence>
<dbReference type="GeneTree" id="ENSGT01030000235073"/>
<dbReference type="InParanoid" id="H3BD69"/>
<keyword evidence="4 5" id="KW-0472">Membrane</keyword>
<dbReference type="GO" id="GO:0005549">
    <property type="term" value="F:odorant binding"/>
    <property type="evidence" value="ECO:0007669"/>
    <property type="project" value="TreeGrafter"/>
</dbReference>
<reference evidence="8" key="1">
    <citation type="submission" date="2011-08" db="EMBL/GenBank/DDBJ databases">
        <title>The draft genome of Latimeria chalumnae.</title>
        <authorList>
            <person name="Di Palma F."/>
            <person name="Alfoldi J."/>
            <person name="Johnson J."/>
            <person name="Berlin A."/>
            <person name="Gnerre S."/>
            <person name="Jaffe D."/>
            <person name="MacCallum I."/>
            <person name="Young S."/>
            <person name="Walker B.J."/>
            <person name="Lander E."/>
            <person name="Lindblad-Toh K."/>
        </authorList>
    </citation>
    <scope>NUCLEOTIDE SEQUENCE [LARGE SCALE GENOMIC DNA]</scope>
    <source>
        <strain evidence="8">Wild caught</strain>
    </source>
</reference>
<evidence type="ECO:0000256" key="1">
    <source>
        <dbReference type="ARBA" id="ARBA00004370"/>
    </source>
</evidence>
<dbReference type="InterPro" id="IPR017452">
    <property type="entry name" value="GPCR_Rhodpsn_7TM"/>
</dbReference>
<evidence type="ECO:0000256" key="5">
    <source>
        <dbReference type="SAM" id="Phobius"/>
    </source>
</evidence>
<name>H3BD69_LATCH</name>
<dbReference type="InterPro" id="IPR000276">
    <property type="entry name" value="GPCR_Rhodpsn"/>
</dbReference>
<feature type="transmembrane region" description="Helical" evidence="5">
    <location>
        <begin position="199"/>
        <end position="226"/>
    </location>
</feature>
<gene>
    <name evidence="7" type="primary">LOC135358812</name>
</gene>
<dbReference type="PROSITE" id="PS50262">
    <property type="entry name" value="G_PROTEIN_RECEP_F1_2"/>
    <property type="match status" value="1"/>
</dbReference>
<dbReference type="HOGENOM" id="CLU_067256_0_0_1"/>
<dbReference type="InterPro" id="IPR052921">
    <property type="entry name" value="GPCR1_Superfamily_Member"/>
</dbReference>
<dbReference type="Proteomes" id="UP000008672">
    <property type="component" value="Unassembled WGS sequence"/>
</dbReference>
<feature type="domain" description="G-protein coupled receptors family 1 profile" evidence="6">
    <location>
        <begin position="1"/>
        <end position="255"/>
    </location>
</feature>
<dbReference type="CDD" id="cd00637">
    <property type="entry name" value="7tm_classA_rhodopsin-like"/>
    <property type="match status" value="1"/>
</dbReference>